<organism evidence="3 4">
    <name type="scientific">Stieleria varia</name>
    <dbReference type="NCBI Taxonomy" id="2528005"/>
    <lineage>
        <taxon>Bacteria</taxon>
        <taxon>Pseudomonadati</taxon>
        <taxon>Planctomycetota</taxon>
        <taxon>Planctomycetia</taxon>
        <taxon>Pirellulales</taxon>
        <taxon>Pirellulaceae</taxon>
        <taxon>Stieleria</taxon>
    </lineage>
</organism>
<dbReference type="EMBL" id="SJPN01000003">
    <property type="protein sequence ID" value="TWU04593.1"/>
    <property type="molecule type" value="Genomic_DNA"/>
</dbReference>
<keyword evidence="4" id="KW-1185">Reference proteome</keyword>
<evidence type="ECO:0000313" key="4">
    <source>
        <dbReference type="Proteomes" id="UP000320176"/>
    </source>
</evidence>
<sequence length="109" mass="11216" precursor="true">MKRLAALTVFAFTLMFVASATAEAGFPGGWQGVGGGGGGQQWLPTPPPNWNPPGHPPICHPKPPVCPPYIPPYTPPVYPPVFPPQPPVCPPPSCGGGGYPGNPGLPTAW</sequence>
<feature type="signal peptide" evidence="2">
    <location>
        <begin position="1"/>
        <end position="22"/>
    </location>
</feature>
<dbReference type="AlphaFoldDB" id="A0A5C6AXC8"/>
<feature type="chain" id="PRO_5022831543" evidence="2">
    <location>
        <begin position="23"/>
        <end position="109"/>
    </location>
</feature>
<feature type="region of interest" description="Disordered" evidence="1">
    <location>
        <begin position="26"/>
        <end position="55"/>
    </location>
</feature>
<reference evidence="3 4" key="1">
    <citation type="submission" date="2019-02" db="EMBL/GenBank/DDBJ databases">
        <title>Deep-cultivation of Planctomycetes and their phenomic and genomic characterization uncovers novel biology.</title>
        <authorList>
            <person name="Wiegand S."/>
            <person name="Jogler M."/>
            <person name="Boedeker C."/>
            <person name="Pinto D."/>
            <person name="Vollmers J."/>
            <person name="Rivas-Marin E."/>
            <person name="Kohn T."/>
            <person name="Peeters S.H."/>
            <person name="Heuer A."/>
            <person name="Rast P."/>
            <person name="Oberbeckmann S."/>
            <person name="Bunk B."/>
            <person name="Jeske O."/>
            <person name="Meyerdierks A."/>
            <person name="Storesund J.E."/>
            <person name="Kallscheuer N."/>
            <person name="Luecker S."/>
            <person name="Lage O.M."/>
            <person name="Pohl T."/>
            <person name="Merkel B.J."/>
            <person name="Hornburger P."/>
            <person name="Mueller R.-W."/>
            <person name="Bruemmer F."/>
            <person name="Labrenz M."/>
            <person name="Spormann A.M."/>
            <person name="Op Den Camp H."/>
            <person name="Overmann J."/>
            <person name="Amann R."/>
            <person name="Jetten M.S.M."/>
            <person name="Mascher T."/>
            <person name="Medema M.H."/>
            <person name="Devos D.P."/>
            <person name="Kaster A.-K."/>
            <person name="Ovreas L."/>
            <person name="Rohde M."/>
            <person name="Galperin M.Y."/>
            <person name="Jogler C."/>
        </authorList>
    </citation>
    <scope>NUCLEOTIDE SEQUENCE [LARGE SCALE GENOMIC DNA]</scope>
    <source>
        <strain evidence="3 4">Pla52n</strain>
    </source>
</reference>
<dbReference type="RefSeq" id="WP_146519989.1">
    <property type="nucleotide sequence ID" value="NZ_CP151726.1"/>
</dbReference>
<keyword evidence="2" id="KW-0732">Signal</keyword>
<feature type="compositionally biased region" description="Gly residues" evidence="1">
    <location>
        <begin position="26"/>
        <end position="40"/>
    </location>
</feature>
<evidence type="ECO:0000313" key="3">
    <source>
        <dbReference type="EMBL" id="TWU04593.1"/>
    </source>
</evidence>
<proteinExistence type="predicted"/>
<dbReference type="Proteomes" id="UP000320176">
    <property type="component" value="Unassembled WGS sequence"/>
</dbReference>
<evidence type="ECO:0000256" key="2">
    <source>
        <dbReference type="SAM" id="SignalP"/>
    </source>
</evidence>
<feature type="compositionally biased region" description="Pro residues" evidence="1">
    <location>
        <begin position="44"/>
        <end position="55"/>
    </location>
</feature>
<comment type="caution">
    <text evidence="3">The sequence shown here is derived from an EMBL/GenBank/DDBJ whole genome shotgun (WGS) entry which is preliminary data.</text>
</comment>
<evidence type="ECO:0000256" key="1">
    <source>
        <dbReference type="SAM" id="MobiDB-lite"/>
    </source>
</evidence>
<gene>
    <name evidence="3" type="ORF">Pla52n_26350</name>
</gene>
<name>A0A5C6AXC8_9BACT</name>
<accession>A0A5C6AXC8</accession>
<protein>
    <submittedName>
        <fullName evidence="3">Uncharacterized protein</fullName>
    </submittedName>
</protein>